<accession>A0A0E9Q0R8</accession>
<organism evidence="1">
    <name type="scientific">Anguilla anguilla</name>
    <name type="common">European freshwater eel</name>
    <name type="synonym">Muraena anguilla</name>
    <dbReference type="NCBI Taxonomy" id="7936"/>
    <lineage>
        <taxon>Eukaryota</taxon>
        <taxon>Metazoa</taxon>
        <taxon>Chordata</taxon>
        <taxon>Craniata</taxon>
        <taxon>Vertebrata</taxon>
        <taxon>Euteleostomi</taxon>
        <taxon>Actinopterygii</taxon>
        <taxon>Neopterygii</taxon>
        <taxon>Teleostei</taxon>
        <taxon>Anguilliformes</taxon>
        <taxon>Anguillidae</taxon>
        <taxon>Anguilla</taxon>
    </lineage>
</organism>
<reference evidence="1" key="1">
    <citation type="submission" date="2014-11" db="EMBL/GenBank/DDBJ databases">
        <authorList>
            <person name="Amaro Gonzalez C."/>
        </authorList>
    </citation>
    <scope>NUCLEOTIDE SEQUENCE</scope>
</reference>
<dbReference type="EMBL" id="GBXM01098662">
    <property type="protein sequence ID" value="JAH09915.1"/>
    <property type="molecule type" value="Transcribed_RNA"/>
</dbReference>
<proteinExistence type="predicted"/>
<dbReference type="AlphaFoldDB" id="A0A0E9Q0R8"/>
<name>A0A0E9Q0R8_ANGAN</name>
<evidence type="ECO:0000313" key="1">
    <source>
        <dbReference type="EMBL" id="JAH09915.1"/>
    </source>
</evidence>
<sequence>MDEFQILDGNSYNYWLITIVTVYGPE</sequence>
<reference evidence="1" key="2">
    <citation type="journal article" date="2015" name="Fish Shellfish Immunol.">
        <title>Early steps in the European eel (Anguilla anguilla)-Vibrio vulnificus interaction in the gills: Role of the RtxA13 toxin.</title>
        <authorList>
            <person name="Callol A."/>
            <person name="Pajuelo D."/>
            <person name="Ebbesson L."/>
            <person name="Teles M."/>
            <person name="MacKenzie S."/>
            <person name="Amaro C."/>
        </authorList>
    </citation>
    <scope>NUCLEOTIDE SEQUENCE</scope>
</reference>
<protein>
    <submittedName>
        <fullName evidence="1">Uncharacterized protein</fullName>
    </submittedName>
</protein>